<organism evidence="2 3">
    <name type="scientific">Massilia mucilaginosa</name>
    <dbReference type="NCBI Taxonomy" id="2609282"/>
    <lineage>
        <taxon>Bacteria</taxon>
        <taxon>Pseudomonadati</taxon>
        <taxon>Pseudomonadota</taxon>
        <taxon>Betaproteobacteria</taxon>
        <taxon>Burkholderiales</taxon>
        <taxon>Oxalobacteraceae</taxon>
        <taxon>Telluria group</taxon>
        <taxon>Massilia</taxon>
    </lineage>
</organism>
<gene>
    <name evidence="2" type="ORF">F2P45_29905</name>
</gene>
<comment type="caution">
    <text evidence="2">The sequence shown here is derived from an EMBL/GenBank/DDBJ whole genome shotgun (WGS) entry which is preliminary data.</text>
</comment>
<dbReference type="RefSeq" id="WP_166881880.1">
    <property type="nucleotide sequence ID" value="NZ_WHJH01000065.1"/>
</dbReference>
<evidence type="ECO:0000313" key="3">
    <source>
        <dbReference type="Proteomes" id="UP000609726"/>
    </source>
</evidence>
<keyword evidence="1" id="KW-0812">Transmembrane</keyword>
<reference evidence="2 3" key="1">
    <citation type="submission" date="2019-10" db="EMBL/GenBank/DDBJ databases">
        <title>Taxonomy of Antarctic Massilia spp.: description of Massilia rubra sp. nov., Massilia aquatica sp. nov., Massilia mucilaginosa sp. nov., Massilia frigida sp. nov. isolated from streams, lakes and regoliths.</title>
        <authorList>
            <person name="Holochova P."/>
            <person name="Sedlacek I."/>
            <person name="Kralova S."/>
            <person name="Maslanova I."/>
            <person name="Busse H.-J."/>
            <person name="Stankova E."/>
            <person name="Vrbovska V."/>
            <person name="Kovarovic V."/>
            <person name="Bartak M."/>
            <person name="Svec P."/>
            <person name="Pantucek R."/>
        </authorList>
    </citation>
    <scope>NUCLEOTIDE SEQUENCE [LARGE SCALE GENOMIC DNA]</scope>
    <source>
        <strain evidence="2 3">CCM 8733</strain>
    </source>
</reference>
<proteinExistence type="predicted"/>
<feature type="transmembrane region" description="Helical" evidence="1">
    <location>
        <begin position="195"/>
        <end position="217"/>
    </location>
</feature>
<feature type="transmembrane region" description="Helical" evidence="1">
    <location>
        <begin position="223"/>
        <end position="245"/>
    </location>
</feature>
<dbReference type="EMBL" id="WHJH01000065">
    <property type="protein sequence ID" value="NHZ93195.1"/>
    <property type="molecule type" value="Genomic_DNA"/>
</dbReference>
<keyword evidence="1" id="KW-1133">Transmembrane helix</keyword>
<keyword evidence="3" id="KW-1185">Reference proteome</keyword>
<name>A0ABX0P340_9BURK</name>
<keyword evidence="1" id="KW-0472">Membrane</keyword>
<evidence type="ECO:0000256" key="1">
    <source>
        <dbReference type="SAM" id="Phobius"/>
    </source>
</evidence>
<evidence type="ECO:0000313" key="2">
    <source>
        <dbReference type="EMBL" id="NHZ93195.1"/>
    </source>
</evidence>
<dbReference type="Proteomes" id="UP000609726">
    <property type="component" value="Unassembled WGS sequence"/>
</dbReference>
<sequence>MTDIADLSTLLQNRLRAALAPDERVVWVGRPIAARYMTRAYGYPALAGSTVYAVTSARVLLLGGDGEPDSIRSYAPAQLQQLERTEHDGGWGDLILETEQVSDGDGGVMTERHGLLAVADVRVAHGLVAALAASLALAPATAHPGFQKALLAPAIPALPAGLRQALRAELGADERLAWAAQPLPASYLKQGFRKWFFYIPWTLFTLFLSVLGAPALWHTDVRGWELLLLVGVPLLLLWIGIHHLVQPFGMRKNALGVVHAITSARALTIDINGPLVVRTYAPAGLLHALCAEGPGESGDLLLEAGFDEHTGIETQLHRHGFMGIDEVRHVERLIGHLKQAPAA</sequence>
<protein>
    <submittedName>
        <fullName evidence="2">Uncharacterized protein</fullName>
    </submittedName>
</protein>
<accession>A0ABX0P340</accession>